<evidence type="ECO:0000256" key="1">
    <source>
        <dbReference type="SAM" id="MobiDB-lite"/>
    </source>
</evidence>
<name>A0ABP0R919_9DINO</name>
<keyword evidence="3" id="KW-1185">Reference proteome</keyword>
<comment type="caution">
    <text evidence="2">The sequence shown here is derived from an EMBL/GenBank/DDBJ whole genome shotgun (WGS) entry which is preliminary data.</text>
</comment>
<evidence type="ECO:0000313" key="2">
    <source>
        <dbReference type="EMBL" id="CAK9097067.1"/>
    </source>
</evidence>
<proteinExistence type="predicted"/>
<gene>
    <name evidence="2" type="ORF">SCF082_LOCUS45547</name>
</gene>
<evidence type="ECO:0000313" key="3">
    <source>
        <dbReference type="Proteomes" id="UP001642464"/>
    </source>
</evidence>
<dbReference type="Proteomes" id="UP001642464">
    <property type="component" value="Unassembled WGS sequence"/>
</dbReference>
<reference evidence="2 3" key="1">
    <citation type="submission" date="2024-02" db="EMBL/GenBank/DDBJ databases">
        <authorList>
            <person name="Chen Y."/>
            <person name="Shah S."/>
            <person name="Dougan E. K."/>
            <person name="Thang M."/>
            <person name="Chan C."/>
        </authorList>
    </citation>
    <scope>NUCLEOTIDE SEQUENCE [LARGE SCALE GENOMIC DNA]</scope>
</reference>
<feature type="region of interest" description="Disordered" evidence="1">
    <location>
        <begin position="685"/>
        <end position="720"/>
    </location>
</feature>
<organism evidence="2 3">
    <name type="scientific">Durusdinium trenchii</name>
    <dbReference type="NCBI Taxonomy" id="1381693"/>
    <lineage>
        <taxon>Eukaryota</taxon>
        <taxon>Sar</taxon>
        <taxon>Alveolata</taxon>
        <taxon>Dinophyceae</taxon>
        <taxon>Suessiales</taxon>
        <taxon>Symbiodiniaceae</taxon>
        <taxon>Durusdinium</taxon>
    </lineage>
</organism>
<protein>
    <submittedName>
        <fullName evidence="2">Uncharacterized protein</fullName>
    </submittedName>
</protein>
<sequence length="807" mass="89498">MDRAVVAQLERIKNDQSLAVNLKMQQILAVLEEKGCMYTQKIPPALLLVHSQNRSGIMINSHDAHKVGLAALKVGFQEPKLVDSLCVEVHQDQVKKQVQMSAMKSLVNASEGRLAPVTGLERFATLSSSHISQFLKAAHCGECETALEDLQPFAVESLHAAFRDDQCNKLATEGWTWRVLQHQVEEACPWTAQLLQSALNTSNSIGQSPTEIEICMNLAVHYLSCNSMGTAIQICKGVASLPYLDCIAVYVSSFGGGGEKRSPVLTFLQSVQKLLGSSLFMGEDFMSTLASVEFKSKKSTFPMCRAAFICANMASPKSQNGIAKMLFPSVLQKVKTMAQKNTLEVTENVLFLCWDQVYQQDPDFSDRDCVKVLAKPFVRAALWLTNKEGKGKEQKVYENMESIHQAFLKEVAAKAGSSSSSAMAVVPVEEEQKIWDLKEAGDVVAIAIQQYAWLVPQKLYFKKGEETFYKFEKMEADSGQFTYVDLFGKKHGVEVPHEELKMFRPTDKKAPERIDARDLATLSLQQSSAWKLELEKAEVQAAILRASMDAKPLELENFLDEEDATLSLSETKVQSWLSIPLLSNKQQLPAGSALTFYNPPLDEFKQQKNPSLSNCKQFAALQEMQLKALGLGGSEPAGDALFDGEDEEASGGEKGAEVLYKMVHLLEIIKDYVVSMRDLISRAASQYQGHPSDGAARPDSAKRQRTGDSSAEGKSDVSLPTRLPANQHKELCLLQFQCSILLQCHFNKGLVECNLNKGLVLQLVKCLVVQCYPHKSILQHQQANTLAECHLHKCHLAQLLFHQTMKE</sequence>
<feature type="compositionally biased region" description="Basic and acidic residues" evidence="1">
    <location>
        <begin position="699"/>
        <end position="715"/>
    </location>
</feature>
<dbReference type="EMBL" id="CAXAMM010041062">
    <property type="protein sequence ID" value="CAK9097067.1"/>
    <property type="molecule type" value="Genomic_DNA"/>
</dbReference>
<accession>A0ABP0R919</accession>